<comment type="caution">
    <text evidence="2">The sequence shown here is derived from an EMBL/GenBank/DDBJ whole genome shotgun (WGS) entry which is preliminary data.</text>
</comment>
<gene>
    <name evidence="2" type="ORF">DCHRY22_LOCUS7870</name>
</gene>
<dbReference type="OrthoDB" id="6893958at2759"/>
<organism evidence="2 3">
    <name type="scientific">Danaus chrysippus</name>
    <name type="common">African queen</name>
    <dbReference type="NCBI Taxonomy" id="151541"/>
    <lineage>
        <taxon>Eukaryota</taxon>
        <taxon>Metazoa</taxon>
        <taxon>Ecdysozoa</taxon>
        <taxon>Arthropoda</taxon>
        <taxon>Hexapoda</taxon>
        <taxon>Insecta</taxon>
        <taxon>Pterygota</taxon>
        <taxon>Neoptera</taxon>
        <taxon>Endopterygota</taxon>
        <taxon>Lepidoptera</taxon>
        <taxon>Glossata</taxon>
        <taxon>Ditrysia</taxon>
        <taxon>Papilionoidea</taxon>
        <taxon>Nymphalidae</taxon>
        <taxon>Danainae</taxon>
        <taxon>Danaini</taxon>
        <taxon>Danaina</taxon>
        <taxon>Danaus</taxon>
        <taxon>Anosia</taxon>
    </lineage>
</organism>
<evidence type="ECO:0000313" key="2">
    <source>
        <dbReference type="EMBL" id="CAG9567631.1"/>
    </source>
</evidence>
<keyword evidence="3" id="KW-1185">Reference proteome</keyword>
<sequence length="146" mass="16500">MLLCVMSVSLMLMVHETYSNSLDLYVTSESKRKAFIEKGIYLPRTSDSLVIPHGQCSGFIDESLLCPYQDALSVEVVAKDHTPFPEVHVGDALRNATVLRARNELGRCDNDAEVEIYTACVYVHERKRKRRSIRFLPPAPAMVDNQ</sequence>
<dbReference type="EMBL" id="CAKASE010000058">
    <property type="protein sequence ID" value="CAG9567631.1"/>
    <property type="molecule type" value="Genomic_DNA"/>
</dbReference>
<proteinExistence type="predicted"/>
<dbReference type="AlphaFoldDB" id="A0A8J2W4W3"/>
<evidence type="ECO:0000313" key="3">
    <source>
        <dbReference type="Proteomes" id="UP000789524"/>
    </source>
</evidence>
<name>A0A8J2W4W3_9NEOP</name>
<feature type="signal peptide" evidence="1">
    <location>
        <begin position="1"/>
        <end position="19"/>
    </location>
</feature>
<dbReference type="Proteomes" id="UP000789524">
    <property type="component" value="Unassembled WGS sequence"/>
</dbReference>
<keyword evidence="1" id="KW-0732">Signal</keyword>
<protein>
    <submittedName>
        <fullName evidence="2">(African queen) hypothetical protein</fullName>
    </submittedName>
</protein>
<feature type="chain" id="PRO_5035251918" evidence="1">
    <location>
        <begin position="20"/>
        <end position="146"/>
    </location>
</feature>
<accession>A0A8J2W4W3</accession>
<evidence type="ECO:0000256" key="1">
    <source>
        <dbReference type="SAM" id="SignalP"/>
    </source>
</evidence>
<reference evidence="2" key="1">
    <citation type="submission" date="2021-09" db="EMBL/GenBank/DDBJ databases">
        <authorList>
            <person name="Martin H S."/>
        </authorList>
    </citation>
    <scope>NUCLEOTIDE SEQUENCE</scope>
</reference>